<name>F4RMU3_MELLP</name>
<organism evidence="4">
    <name type="scientific">Melampsora larici-populina (strain 98AG31 / pathotype 3-4-7)</name>
    <name type="common">Poplar leaf rust fungus</name>
    <dbReference type="NCBI Taxonomy" id="747676"/>
    <lineage>
        <taxon>Eukaryota</taxon>
        <taxon>Fungi</taxon>
        <taxon>Dikarya</taxon>
        <taxon>Basidiomycota</taxon>
        <taxon>Pucciniomycotina</taxon>
        <taxon>Pucciniomycetes</taxon>
        <taxon>Pucciniales</taxon>
        <taxon>Melampsoraceae</taxon>
        <taxon>Melampsora</taxon>
    </lineage>
</organism>
<dbReference type="KEGG" id="mlr:MELLADRAFT_87322"/>
<dbReference type="EMBL" id="GL883109">
    <property type="protein sequence ID" value="EGG06170.1"/>
    <property type="molecule type" value="Genomic_DNA"/>
</dbReference>
<dbReference type="VEuPathDB" id="FungiDB:MELLADRAFT_87322"/>
<proteinExistence type="predicted"/>
<sequence length="409" mass="46147">MELNLAEFPVEKFFNNIPPNQICLQIFYDAVSKLYFEGVPHMVDIRHHGILLESAKEKHLENPRNPTLRDDYQAKCQRYSNTHDKLHPIILKTAETLEHASRIQSAHMFRDIVHACQSASVQLSSDCSTSDRLRALENEMSESKASCQQLEMRVQELQAEVTQLNLKGQYLANELTTQGEKFHQWQIKQQDHTARKLEEINSSFRNELNHFKKLNVGALEDLTIRCEKNESQIEKLQSWSTTLQSSKPIHQTSQPPGSPNKSMSPLTGPTTTPMSIPNPVSTSGVTTVSGTIQERGAPSQHRAQELPMPHSYDPVTTHDRAFTYVISKLRHSSRFQSAVLDVISAGGPPPNFKRFQDAVMDALSMEGSLPTLDSQVRNLATRILQVEEDVKQITNSATRGNQLNQTMGR</sequence>
<keyword evidence="4" id="KW-1185">Reference proteome</keyword>
<feature type="compositionally biased region" description="Polar residues" evidence="2">
    <location>
        <begin position="237"/>
        <end position="279"/>
    </location>
</feature>
<feature type="coiled-coil region" evidence="1">
    <location>
        <begin position="133"/>
        <end position="167"/>
    </location>
</feature>
<dbReference type="Proteomes" id="UP000001072">
    <property type="component" value="Unassembled WGS sequence"/>
</dbReference>
<accession>F4RMU3</accession>
<keyword evidence="1" id="KW-0175">Coiled coil</keyword>
<gene>
    <name evidence="3" type="ORF">MELLADRAFT_87322</name>
</gene>
<dbReference type="InParanoid" id="F4RMU3"/>
<protein>
    <submittedName>
        <fullName evidence="3">Uncharacterized protein</fullName>
    </submittedName>
</protein>
<dbReference type="AlphaFoldDB" id="F4RMU3"/>
<dbReference type="HOGENOM" id="CLU_672825_0_0_1"/>
<feature type="region of interest" description="Disordered" evidence="2">
    <location>
        <begin position="237"/>
        <end position="286"/>
    </location>
</feature>
<evidence type="ECO:0000313" key="4">
    <source>
        <dbReference type="Proteomes" id="UP000001072"/>
    </source>
</evidence>
<dbReference type="RefSeq" id="XP_007410408.1">
    <property type="nucleotide sequence ID" value="XM_007410346.1"/>
</dbReference>
<dbReference type="GeneID" id="18934470"/>
<evidence type="ECO:0000256" key="2">
    <source>
        <dbReference type="SAM" id="MobiDB-lite"/>
    </source>
</evidence>
<evidence type="ECO:0000256" key="1">
    <source>
        <dbReference type="SAM" id="Coils"/>
    </source>
</evidence>
<dbReference type="OrthoDB" id="10338350at2759"/>
<reference evidence="4" key="1">
    <citation type="journal article" date="2011" name="Proc. Natl. Acad. Sci. U.S.A.">
        <title>Obligate biotrophy features unraveled by the genomic analysis of rust fungi.</title>
        <authorList>
            <person name="Duplessis S."/>
            <person name="Cuomo C.A."/>
            <person name="Lin Y.-C."/>
            <person name="Aerts A."/>
            <person name="Tisserant E."/>
            <person name="Veneault-Fourrey C."/>
            <person name="Joly D.L."/>
            <person name="Hacquard S."/>
            <person name="Amselem J."/>
            <person name="Cantarel B.L."/>
            <person name="Chiu R."/>
            <person name="Coutinho P.M."/>
            <person name="Feau N."/>
            <person name="Field M."/>
            <person name="Frey P."/>
            <person name="Gelhaye E."/>
            <person name="Goldberg J."/>
            <person name="Grabherr M.G."/>
            <person name="Kodira C.D."/>
            <person name="Kohler A."/>
            <person name="Kuees U."/>
            <person name="Lindquist E.A."/>
            <person name="Lucas S.M."/>
            <person name="Mago R."/>
            <person name="Mauceli E."/>
            <person name="Morin E."/>
            <person name="Murat C."/>
            <person name="Pangilinan J.L."/>
            <person name="Park R."/>
            <person name="Pearson M."/>
            <person name="Quesneville H."/>
            <person name="Rouhier N."/>
            <person name="Sakthikumar S."/>
            <person name="Salamov A.A."/>
            <person name="Schmutz J."/>
            <person name="Selles B."/>
            <person name="Shapiro H."/>
            <person name="Tanguay P."/>
            <person name="Tuskan G.A."/>
            <person name="Henrissat B."/>
            <person name="Van de Peer Y."/>
            <person name="Rouze P."/>
            <person name="Ellis J.G."/>
            <person name="Dodds P.N."/>
            <person name="Schein J.E."/>
            <person name="Zhong S."/>
            <person name="Hamelin R.C."/>
            <person name="Grigoriev I.V."/>
            <person name="Szabo L.J."/>
            <person name="Martin F."/>
        </authorList>
    </citation>
    <scope>NUCLEOTIDE SEQUENCE [LARGE SCALE GENOMIC DNA]</scope>
    <source>
        <strain evidence="4">98AG31 / pathotype 3-4-7</strain>
    </source>
</reference>
<evidence type="ECO:0000313" key="3">
    <source>
        <dbReference type="EMBL" id="EGG06170.1"/>
    </source>
</evidence>